<dbReference type="Proteomes" id="UP000425960">
    <property type="component" value="Chromosome"/>
</dbReference>
<dbReference type="AlphaFoldDB" id="A0A5K8A0C7"/>
<dbReference type="KEGG" id="dov:DSCO28_65280"/>
<reference evidence="1 2" key="1">
    <citation type="submission" date="2019-11" db="EMBL/GenBank/DDBJ databases">
        <title>Comparative genomics of hydrocarbon-degrading Desulfosarcina strains.</title>
        <authorList>
            <person name="Watanabe M."/>
            <person name="Kojima H."/>
            <person name="Fukui M."/>
        </authorList>
    </citation>
    <scope>NUCLEOTIDE SEQUENCE [LARGE SCALE GENOMIC DNA]</scope>
    <source>
        <strain evidence="1 2">28bB2T</strain>
    </source>
</reference>
<accession>A0A5K8A0C7</accession>
<evidence type="ECO:0000313" key="1">
    <source>
        <dbReference type="EMBL" id="BBO85962.1"/>
    </source>
</evidence>
<sequence>MRKTWMKQKYWFNGSRPWTFSTWVKGKNGVKALYTLTRACSIGIVRHAKIRGKANPFDPEYDPYFKRRRFKRTYGQQACSA</sequence>
<protein>
    <submittedName>
        <fullName evidence="1">Uncharacterized protein</fullName>
    </submittedName>
</protein>
<evidence type="ECO:0000313" key="2">
    <source>
        <dbReference type="Proteomes" id="UP000425960"/>
    </source>
</evidence>
<gene>
    <name evidence="1" type="ORF">DSCO28_65280</name>
</gene>
<organism evidence="1 2">
    <name type="scientific">Desulfosarcina ovata subsp. sediminis</name>
    <dbReference type="NCBI Taxonomy" id="885957"/>
    <lineage>
        <taxon>Bacteria</taxon>
        <taxon>Pseudomonadati</taxon>
        <taxon>Thermodesulfobacteriota</taxon>
        <taxon>Desulfobacteria</taxon>
        <taxon>Desulfobacterales</taxon>
        <taxon>Desulfosarcinaceae</taxon>
        <taxon>Desulfosarcina</taxon>
    </lineage>
</organism>
<name>A0A5K8A0C7_9BACT</name>
<dbReference type="EMBL" id="AP021876">
    <property type="protein sequence ID" value="BBO85962.1"/>
    <property type="molecule type" value="Genomic_DNA"/>
</dbReference>
<proteinExistence type="predicted"/>